<dbReference type="Proteomes" id="UP001620597">
    <property type="component" value="Unassembled WGS sequence"/>
</dbReference>
<dbReference type="EMBL" id="JBBKTX010000012">
    <property type="protein sequence ID" value="MFK4752881.1"/>
    <property type="molecule type" value="Genomic_DNA"/>
</dbReference>
<evidence type="ECO:0000313" key="3">
    <source>
        <dbReference type="Proteomes" id="UP001620597"/>
    </source>
</evidence>
<accession>A0ABW8NIZ0</accession>
<dbReference type="PANTHER" id="PTHR21180">
    <property type="entry name" value="ENDONUCLEASE/EXONUCLEASE/PHOSPHATASE FAMILY DOMAIN-CONTAINING PROTEIN 1"/>
    <property type="match status" value="1"/>
</dbReference>
<reference evidence="2 3" key="1">
    <citation type="submission" date="2024-03" db="EMBL/GenBank/DDBJ databases">
        <title>High-quality draft genome sequence of Oceanobacter sp. wDCs-4.</title>
        <authorList>
            <person name="Dong C."/>
        </authorList>
    </citation>
    <scope>NUCLEOTIDE SEQUENCE [LARGE SCALE GENOMIC DNA]</scope>
    <source>
        <strain evidence="3">wDCs-4</strain>
    </source>
</reference>
<evidence type="ECO:0000256" key="1">
    <source>
        <dbReference type="SAM" id="MobiDB-lite"/>
    </source>
</evidence>
<gene>
    <name evidence="2" type="ORF">WG929_10720</name>
</gene>
<protein>
    <submittedName>
        <fullName evidence="2">Helix-hairpin-helix domain-containing protein</fullName>
    </submittedName>
</protein>
<dbReference type="PANTHER" id="PTHR21180:SF32">
    <property type="entry name" value="ENDONUCLEASE_EXONUCLEASE_PHOSPHATASE FAMILY DOMAIN-CONTAINING PROTEIN 1"/>
    <property type="match status" value="1"/>
</dbReference>
<dbReference type="InterPro" id="IPR051675">
    <property type="entry name" value="Endo/Exo/Phosphatase_dom_1"/>
</dbReference>
<dbReference type="Gene3D" id="1.10.150.320">
    <property type="entry name" value="Photosystem II 12 kDa extrinsic protein"/>
    <property type="match status" value="1"/>
</dbReference>
<comment type="caution">
    <text evidence="2">The sequence shown here is derived from an EMBL/GenBank/DDBJ whole genome shotgun (WGS) entry which is preliminary data.</text>
</comment>
<feature type="region of interest" description="Disordered" evidence="1">
    <location>
        <begin position="193"/>
        <end position="221"/>
    </location>
</feature>
<organism evidence="2 3">
    <name type="scientific">Oceanobacter antarcticus</name>
    <dbReference type="NCBI Taxonomy" id="3133425"/>
    <lineage>
        <taxon>Bacteria</taxon>
        <taxon>Pseudomonadati</taxon>
        <taxon>Pseudomonadota</taxon>
        <taxon>Gammaproteobacteria</taxon>
        <taxon>Oceanospirillales</taxon>
        <taxon>Oceanospirillaceae</taxon>
        <taxon>Oceanobacter</taxon>
    </lineage>
</organism>
<dbReference type="Pfam" id="PF12836">
    <property type="entry name" value="HHH_3"/>
    <property type="match status" value="1"/>
</dbReference>
<dbReference type="RefSeq" id="WP_416206016.1">
    <property type="nucleotide sequence ID" value="NZ_JBBKTX010000012.1"/>
</dbReference>
<dbReference type="SUPFAM" id="SSF47781">
    <property type="entry name" value="RuvA domain 2-like"/>
    <property type="match status" value="1"/>
</dbReference>
<evidence type="ECO:0000313" key="2">
    <source>
        <dbReference type="EMBL" id="MFK4752881.1"/>
    </source>
</evidence>
<proteinExistence type="predicted"/>
<name>A0ABW8NIZ0_9GAMM</name>
<sequence length="340" mass="36091">MIVPEINAVTQAEQPIYFIGNTAFNIDQGRIYLNIDGIASDRFADNISGTLNLELWALPQRYNGSLDQGEQLAATSIGELFGQCYLENCQYDLIFVEPSMGEWNLVLLVREWDLDDFVTRDVVQFDLPYVVAGESIVADDSAAAVGQVIEVAFGEPREAAVAEDADVEKEADVVKEAVVANVVEEKEAALAEKTAADKTATEKAATEKAATEKAAAEKATAEKATAEKAAAEKAATEKAAAEKAAAEKAAAEKAAAEKAAAEKAAAEKAAADKVAALKKKLVRVNINTATEAELAAVGGISKKLAQSLVAERPFKTMDELVTVKGMGVRTLKKIELLVSL</sequence>
<keyword evidence="3" id="KW-1185">Reference proteome</keyword>
<dbReference type="InterPro" id="IPR010994">
    <property type="entry name" value="RuvA_2-like"/>
</dbReference>